<gene>
    <name evidence="1" type="ORF">CCMSSC00406_0004604</name>
</gene>
<protein>
    <submittedName>
        <fullName evidence="1">Uncharacterized protein</fullName>
    </submittedName>
</protein>
<sequence length="1419" mass="153926">MPGDFSSTVISLFHSKRAQATEQGGLLSGTDPTEFNERDPIRLWIVQVGIIVLTTQLLSLALRKMRQPKVIAEVLGGILLGPTAFGRVPGFTDHIFPQQSIPYLTLVANIGLCLFLFLVGLEIDGAVIRRNARLSTIVALAGMILPFGLGAALSVPLYKEFVDENVKFTHFMLFTGVAYSITAFPVLCRILTELKLLDTTVGIVVLSAGVGNDVIGWVLLALSVALVNAGSGLTALYILLVCVGWTVFLVVPVKYALRWVARKTGSLENGPTMFFMTVTIVLVFGSAFFTDIIGVHAIFGAFIVGLIVPRDGGLAIALTEKLEDMVSIIFLPLYFTLSGLNTNLGLLDDGITWGYTIAICALAFIGKFGGCTLASKYIAGFNWRESTTIGSLMSCKGLVELIVLNVGLSAHILSPKVFSMFVLEALLLTFMTTPLVTTLYPPQYRVRVAATGPNFNNVADDEQAQRPRRATSRLSDNSKMSFTVVLDKIQHVPGMMSLVQLLQPAIPSTKSDAETSSQTGKVRRSLSGSLASHEEQKLHVDALRILELSDRTSAVMMSSAHNTLLQTDPVLAIFKTFGQLHDIPITTSISIVPFDDLSYSVAEHARNHGSDMIMLPWLPPSAITDHHNVPPEAQTPKAQSHSNNPFDALFKSNSVSTERSESIIHSQLVRGVFAQSTIDVALFIDQGNPNNHSKSSRHLFLPFFGGPDDRLALDFVVRLCANPKVTASVVRLTKMDVERPAVLAPVHTSKEMEEVNAITVASAVAGIPDTVYGRADTEVRLQSDTADNIAWSRYTKPQGDDVHNAALSQIQFTELATPVPLHAMLSQVHALRDDVMLVTGRSRRLAVENHSLELKDIMEEHGVIGTEVKKAIGDVATACVSVVPASCVATRVSSFAGSTSTAVFPPPAAGTASPNDPDFPDASHVGNAGATPTGDEANVIATARVAPKVKTYGPLVKPRPLNKGQGSFDVLQHLGNLSPFRSVDSFGLPDSDELIPDGCKLNQVHLLHRHGARYPNGQSEGTPAAFASTLHAAASKGKLKVSSRLRFLQDWTFKLGADGLTPFGRQEMLDLGVAFRVKYGELLKGFDKLPVFRTTSQARMVDSALNFAVGFFGVQNYLQDYHQLIMIEASGFNNTLASGAVCPNANNAIGNFGRVQNAKWANVYLQPALKRLSQSIQGLDLTISDLVGMQMTCAYETVALGYSSFCRIFNEKEWEGFAYWNDLLFWYSFGPGNPSVAAQGVGYVQELLSRLSRTPISTFNSSTNSTLANDISFPLDQPMYVDATHDSVMTAIFTTMNFTSFSRNGPLPVDRIPKDQTYFVQKLAPFASNLVGQVLSCNTDSAESTHIRWILNDAVVPLTGIQGCRTNKDGLCPLPAFISGLQQRLAEIDYEFDCFANYTIPDPDLITDGRFPPALRKNV</sequence>
<name>A0ACB7IY58_PLECO</name>
<evidence type="ECO:0000313" key="2">
    <source>
        <dbReference type="Proteomes" id="UP000824881"/>
    </source>
</evidence>
<dbReference type="EMBL" id="WQMT02000005">
    <property type="protein sequence ID" value="KAG9222690.1"/>
    <property type="molecule type" value="Genomic_DNA"/>
</dbReference>
<evidence type="ECO:0000313" key="1">
    <source>
        <dbReference type="EMBL" id="KAG9222690.1"/>
    </source>
</evidence>
<keyword evidence="2" id="KW-1185">Reference proteome</keyword>
<proteinExistence type="predicted"/>
<dbReference type="Proteomes" id="UP000824881">
    <property type="component" value="Unassembled WGS sequence"/>
</dbReference>
<accession>A0ACB7IY58</accession>
<reference evidence="1 2" key="1">
    <citation type="journal article" date="2021" name="Appl. Environ. Microbiol.">
        <title>Genetic linkage and physical mapping for an oyster mushroom Pleurotus cornucopiae and QTL analysis for the trait cap color.</title>
        <authorList>
            <person name="Zhang Y."/>
            <person name="Gao W."/>
            <person name="Sonnenberg A."/>
            <person name="Chen Q."/>
            <person name="Zhang J."/>
            <person name="Huang C."/>
        </authorList>
    </citation>
    <scope>NUCLEOTIDE SEQUENCE [LARGE SCALE GENOMIC DNA]</scope>
    <source>
        <strain evidence="1">CCMSSC00406</strain>
    </source>
</reference>
<comment type="caution">
    <text evidence="1">The sequence shown here is derived from an EMBL/GenBank/DDBJ whole genome shotgun (WGS) entry which is preliminary data.</text>
</comment>
<organism evidence="1 2">
    <name type="scientific">Pleurotus cornucopiae</name>
    <name type="common">Cornucopia mushroom</name>
    <dbReference type="NCBI Taxonomy" id="5321"/>
    <lineage>
        <taxon>Eukaryota</taxon>
        <taxon>Fungi</taxon>
        <taxon>Dikarya</taxon>
        <taxon>Basidiomycota</taxon>
        <taxon>Agaricomycotina</taxon>
        <taxon>Agaricomycetes</taxon>
        <taxon>Agaricomycetidae</taxon>
        <taxon>Agaricales</taxon>
        <taxon>Pleurotineae</taxon>
        <taxon>Pleurotaceae</taxon>
        <taxon>Pleurotus</taxon>
    </lineage>
</organism>